<evidence type="ECO:0000313" key="2">
    <source>
        <dbReference type="Proteomes" id="UP000016665"/>
    </source>
</evidence>
<reference evidence="1" key="2">
    <citation type="submission" date="2025-08" db="UniProtKB">
        <authorList>
            <consortium name="Ensembl"/>
        </authorList>
    </citation>
    <scope>IDENTIFICATION</scope>
</reference>
<reference evidence="1 2" key="1">
    <citation type="journal article" date="2012" name="Nature">
        <title>The genomic landscape of species divergence in Ficedula flycatchers.</title>
        <authorList>
            <person name="Ellegren H."/>
            <person name="Smeds L."/>
            <person name="Burri R."/>
            <person name="Olason P.I."/>
            <person name="Backstrom N."/>
            <person name="Kawakami T."/>
            <person name="Kunstner A."/>
            <person name="Makinen H."/>
            <person name="Nadachowska-Brzyska K."/>
            <person name="Qvarnstrom A."/>
            <person name="Uebbing S."/>
            <person name="Wolf J.B."/>
        </authorList>
    </citation>
    <scope>NUCLEOTIDE SEQUENCE [LARGE SCALE GENOMIC DNA]</scope>
</reference>
<evidence type="ECO:0000313" key="1">
    <source>
        <dbReference type="Ensembl" id="ENSFALP00000025789.1"/>
    </source>
</evidence>
<protein>
    <submittedName>
        <fullName evidence="1">Uncharacterized protein</fullName>
    </submittedName>
</protein>
<dbReference type="AlphaFoldDB" id="A0A803VST3"/>
<keyword evidence="2" id="KW-1185">Reference proteome</keyword>
<dbReference type="Ensembl" id="ENSFALT00000038738.1">
    <property type="protein sequence ID" value="ENSFALP00000025789.1"/>
    <property type="gene ID" value="ENSFALG00000023612.1"/>
</dbReference>
<organism evidence="1 2">
    <name type="scientific">Ficedula albicollis</name>
    <name type="common">Collared flycatcher</name>
    <name type="synonym">Muscicapa albicollis</name>
    <dbReference type="NCBI Taxonomy" id="59894"/>
    <lineage>
        <taxon>Eukaryota</taxon>
        <taxon>Metazoa</taxon>
        <taxon>Chordata</taxon>
        <taxon>Craniata</taxon>
        <taxon>Vertebrata</taxon>
        <taxon>Euteleostomi</taxon>
        <taxon>Archelosauria</taxon>
        <taxon>Archosauria</taxon>
        <taxon>Dinosauria</taxon>
        <taxon>Saurischia</taxon>
        <taxon>Theropoda</taxon>
        <taxon>Coelurosauria</taxon>
        <taxon>Aves</taxon>
        <taxon>Neognathae</taxon>
        <taxon>Neoaves</taxon>
        <taxon>Telluraves</taxon>
        <taxon>Australaves</taxon>
        <taxon>Passeriformes</taxon>
        <taxon>Muscicapidae</taxon>
        <taxon>Ficedula</taxon>
    </lineage>
</organism>
<proteinExistence type="predicted"/>
<sequence>MQTCQKQLSVILFFQDDPGRGLARQRKEQMSLFLANAGCSDRMKEINIFSEAVFSTRNISYTWF</sequence>
<reference evidence="1" key="3">
    <citation type="submission" date="2025-09" db="UniProtKB">
        <authorList>
            <consortium name="Ensembl"/>
        </authorList>
    </citation>
    <scope>IDENTIFICATION</scope>
</reference>
<dbReference type="Proteomes" id="UP000016665">
    <property type="component" value="Chromosome Z"/>
</dbReference>
<accession>A0A803VST3</accession>
<name>A0A803VST3_FICAL</name>